<dbReference type="Pfam" id="PF20769">
    <property type="entry name" value="YPEB_N"/>
    <property type="match status" value="1"/>
</dbReference>
<dbReference type="Proteomes" id="UP000223596">
    <property type="component" value="Unassembled WGS sequence"/>
</dbReference>
<keyword evidence="1" id="KW-1133">Transmembrane helix</keyword>
<dbReference type="EMBL" id="PDBW01000001">
    <property type="protein sequence ID" value="PFH01321.1"/>
    <property type="molecule type" value="Genomic_DNA"/>
</dbReference>
<dbReference type="Pfam" id="PF14620">
    <property type="entry name" value="YPEB_PepSY1-2"/>
    <property type="match status" value="1"/>
</dbReference>
<proteinExistence type="predicted"/>
<sequence>MSIREKLLDFKRRLSDRKMYSIVVVAISAVALWGFYQYKHAADLRQELDNQYNRAFYEMVGYVNNVEVLLLKSLICNSPEKTAQTMQEAWRQSNLAQSNLGQLPITPEVLSNTSKFLTQVGDLAYSINNQNMSGKGLTEEQYKLIEQLHGFAVTLGQSLNDLQNQLSAGRIKWGELANKGTPLFQKTSQNMQLQQFENIDKTFQDYPTLIYDGPFSDHMTMTEPKGLTGNEMNPEEAKQRVVDFFGKDKVSAVEDIGRNDATTIKTYSYRVKFNNVPEEQTATVDVTQKGGHVLWMLYNRPIGAEENINIDQAKELGKKFLEEHGYKNMVDTYYLKEDNTAIINYAYKQGDVVVYPDLIKVKIALDNGEVIGFESKGYLSNHTERNIPAPKLTLEEARSKISSRMQVLSSGLAIIPTDYKTELFTYEFKGKLNDKDFLVYINAETGKEENILMIIDTPNGVLTM</sequence>
<dbReference type="GeneID" id="35805313"/>
<evidence type="ECO:0000259" key="2">
    <source>
        <dbReference type="Pfam" id="PF14620"/>
    </source>
</evidence>
<name>A0AB36TDE5_ACETH</name>
<feature type="domain" description="Sporulation protein YpeB N-terminal" evidence="3">
    <location>
        <begin position="41"/>
        <end position="175"/>
    </location>
</feature>
<dbReference type="AlphaFoldDB" id="A0AB36TDE5"/>
<comment type="caution">
    <text evidence="4">The sequence shown here is derived from an EMBL/GenBank/DDBJ whole genome shotgun (WGS) entry which is preliminary data.</text>
</comment>
<keyword evidence="1" id="KW-0812">Transmembrane</keyword>
<evidence type="ECO:0000313" key="4">
    <source>
        <dbReference type="EMBL" id="PFH01321.1"/>
    </source>
</evidence>
<dbReference type="GO" id="GO:0009847">
    <property type="term" value="P:spore germination"/>
    <property type="evidence" value="ECO:0007669"/>
    <property type="project" value="InterPro"/>
</dbReference>
<dbReference type="InterPro" id="IPR048402">
    <property type="entry name" value="YpeB_N"/>
</dbReference>
<feature type="transmembrane region" description="Helical" evidence="1">
    <location>
        <begin position="20"/>
        <end position="38"/>
    </location>
</feature>
<protein>
    <submittedName>
        <fullName evidence="4">Germination protein YpeB</fullName>
    </submittedName>
</protein>
<dbReference type="RefSeq" id="WP_003513240.1">
    <property type="nucleotide sequence ID" value="NZ_CP013828.1"/>
</dbReference>
<dbReference type="NCBIfam" id="TIGR02889">
    <property type="entry name" value="spore_YpeB"/>
    <property type="match status" value="1"/>
</dbReference>
<feature type="domain" description="Sporulation protein YpeB PepSY1 and PepSY2" evidence="2">
    <location>
        <begin position="194"/>
        <end position="388"/>
    </location>
</feature>
<gene>
    <name evidence="4" type="ORF">M972_1150</name>
</gene>
<evidence type="ECO:0000256" key="1">
    <source>
        <dbReference type="SAM" id="Phobius"/>
    </source>
</evidence>
<evidence type="ECO:0000313" key="5">
    <source>
        <dbReference type="Proteomes" id="UP000223596"/>
    </source>
</evidence>
<dbReference type="InterPro" id="IPR014239">
    <property type="entry name" value="YpeB_PepSY1-2"/>
</dbReference>
<organism evidence="4 5">
    <name type="scientific">Acetivibrio thermocellus AD2</name>
    <dbReference type="NCBI Taxonomy" id="1138384"/>
    <lineage>
        <taxon>Bacteria</taxon>
        <taxon>Bacillati</taxon>
        <taxon>Bacillota</taxon>
        <taxon>Clostridia</taxon>
        <taxon>Eubacteriales</taxon>
        <taxon>Oscillospiraceae</taxon>
        <taxon>Acetivibrio</taxon>
    </lineage>
</organism>
<keyword evidence="1" id="KW-0472">Membrane</keyword>
<accession>A0AB36TDE5</accession>
<evidence type="ECO:0000259" key="3">
    <source>
        <dbReference type="Pfam" id="PF20769"/>
    </source>
</evidence>
<reference evidence="4 5" key="1">
    <citation type="submission" date="2017-09" db="EMBL/GenBank/DDBJ databases">
        <title>Evaluation of Pacific Biosciences Sequencing Technology to Finishing C. thermocellum Genome Sequences.</title>
        <authorList>
            <person name="Brown S."/>
        </authorList>
    </citation>
    <scope>NUCLEOTIDE SEQUENCE [LARGE SCALE GENOMIC DNA]</scope>
    <source>
        <strain evidence="4 5">AD2</strain>
    </source>
</reference>